<accession>A0A329C183</accession>
<evidence type="ECO:0000313" key="3">
    <source>
        <dbReference type="Proteomes" id="UP000248918"/>
    </source>
</evidence>
<proteinExistence type="predicted"/>
<organism evidence="2 3">
    <name type="scientific">Paraburkholderia bryophila</name>
    <dbReference type="NCBI Taxonomy" id="420952"/>
    <lineage>
        <taxon>Bacteria</taxon>
        <taxon>Pseudomonadati</taxon>
        <taxon>Pseudomonadota</taxon>
        <taxon>Betaproteobacteria</taxon>
        <taxon>Burkholderiales</taxon>
        <taxon>Burkholderiaceae</taxon>
        <taxon>Paraburkholderia</taxon>
    </lineage>
</organism>
<sequence>MLANVLRVELTLDGNFGSKLWIFTQALEGTPDRRDDYPAIRDIKLPPGSPTHHLHRNPNEGRAPDSEDLDPSLWKK</sequence>
<feature type="compositionally biased region" description="Basic and acidic residues" evidence="1">
    <location>
        <begin position="31"/>
        <end position="44"/>
    </location>
</feature>
<gene>
    <name evidence="2" type="ORF">BX591_11214</name>
</gene>
<dbReference type="AlphaFoldDB" id="A0A329C183"/>
<dbReference type="Proteomes" id="UP000248918">
    <property type="component" value="Unassembled WGS sequence"/>
</dbReference>
<reference evidence="2 3" key="1">
    <citation type="submission" date="2018-06" db="EMBL/GenBank/DDBJ databases">
        <title>Genomic Encyclopedia of Type Strains, Phase III (KMG-III): the genomes of soil and plant-associated and newly described type strains.</title>
        <authorList>
            <person name="Whitman W."/>
        </authorList>
    </citation>
    <scope>NUCLEOTIDE SEQUENCE [LARGE SCALE GENOMIC DNA]</scope>
    <source>
        <strain evidence="2 3">LMG 23644</strain>
    </source>
</reference>
<feature type="region of interest" description="Disordered" evidence="1">
    <location>
        <begin position="31"/>
        <end position="76"/>
    </location>
</feature>
<dbReference type="EMBL" id="QLTK01000012">
    <property type="protein sequence ID" value="RAS27807.1"/>
    <property type="molecule type" value="Genomic_DNA"/>
</dbReference>
<evidence type="ECO:0000313" key="2">
    <source>
        <dbReference type="EMBL" id="RAS27807.1"/>
    </source>
</evidence>
<evidence type="ECO:0000256" key="1">
    <source>
        <dbReference type="SAM" id="MobiDB-lite"/>
    </source>
</evidence>
<name>A0A329C183_9BURK</name>
<dbReference type="RefSeq" id="WP_244147053.1">
    <property type="nucleotide sequence ID" value="NZ_CADFFP010000015.1"/>
</dbReference>
<protein>
    <submittedName>
        <fullName evidence="2">Uncharacterized protein</fullName>
    </submittedName>
</protein>
<comment type="caution">
    <text evidence="2">The sequence shown here is derived from an EMBL/GenBank/DDBJ whole genome shotgun (WGS) entry which is preliminary data.</text>
</comment>